<feature type="signal peptide" evidence="1">
    <location>
        <begin position="1"/>
        <end position="19"/>
    </location>
</feature>
<dbReference type="InterPro" id="IPR011990">
    <property type="entry name" value="TPR-like_helical_dom_sf"/>
</dbReference>
<keyword evidence="1" id="KW-0732">Signal</keyword>
<dbReference type="SUPFAM" id="SSF48452">
    <property type="entry name" value="TPR-like"/>
    <property type="match status" value="1"/>
</dbReference>
<gene>
    <name evidence="2" type="ORF">FTUN_2932</name>
</gene>
<evidence type="ECO:0000313" key="3">
    <source>
        <dbReference type="Proteomes" id="UP000503447"/>
    </source>
</evidence>
<dbReference type="KEGG" id="ftj:FTUN_2932"/>
<dbReference type="RefSeq" id="WP_171471177.1">
    <property type="nucleotide sequence ID" value="NZ_CP053452.2"/>
</dbReference>
<dbReference type="EMBL" id="CP053452">
    <property type="protein sequence ID" value="QJW95383.1"/>
    <property type="molecule type" value="Genomic_DNA"/>
</dbReference>
<reference evidence="3" key="1">
    <citation type="submission" date="2020-05" db="EMBL/GenBank/DDBJ databases">
        <title>Frigoriglobus tundricola gen. nov., sp. nov., a psychrotolerant cellulolytic planctomycete of the family Gemmataceae with two divergent copies of 16S rRNA gene.</title>
        <authorList>
            <person name="Kulichevskaya I.S."/>
            <person name="Ivanova A.A."/>
            <person name="Naumoff D.G."/>
            <person name="Beletsky A.V."/>
            <person name="Rijpstra W.I.C."/>
            <person name="Sinninghe Damste J.S."/>
            <person name="Mardanov A.V."/>
            <person name="Ravin N.V."/>
            <person name="Dedysh S.N."/>
        </authorList>
    </citation>
    <scope>NUCLEOTIDE SEQUENCE [LARGE SCALE GENOMIC DNA]</scope>
    <source>
        <strain evidence="3">PL17</strain>
    </source>
</reference>
<evidence type="ECO:0000256" key="1">
    <source>
        <dbReference type="SAM" id="SignalP"/>
    </source>
</evidence>
<dbReference type="Proteomes" id="UP000503447">
    <property type="component" value="Chromosome"/>
</dbReference>
<dbReference type="AlphaFoldDB" id="A0A6M5YQ05"/>
<accession>A0A6M5YQ05</accession>
<proteinExistence type="predicted"/>
<organism evidence="2 3">
    <name type="scientific">Frigoriglobus tundricola</name>
    <dbReference type="NCBI Taxonomy" id="2774151"/>
    <lineage>
        <taxon>Bacteria</taxon>
        <taxon>Pseudomonadati</taxon>
        <taxon>Planctomycetota</taxon>
        <taxon>Planctomycetia</taxon>
        <taxon>Gemmatales</taxon>
        <taxon>Gemmataceae</taxon>
        <taxon>Frigoriglobus</taxon>
    </lineage>
</organism>
<dbReference type="Gene3D" id="1.25.40.10">
    <property type="entry name" value="Tetratricopeptide repeat domain"/>
    <property type="match status" value="1"/>
</dbReference>
<name>A0A6M5YQ05_9BACT</name>
<sequence length="200" mass="21811">MFRIALVALLAGLASASTARVRADEPPTQADQPVFTPTSAALMDGEAATSATVQRLMKRAKQLKADKEYERATDALLAVLEIDDEHLGALTELAWVCNERKEYKAAAAAAFKAVKVDEDSVDGWRELGFALMKVQMHKEAVQALSIAIKLDGKQATLRDYRALAYEGLGDDELAQVDRLKATQLRRAGASPLKATQIRRD</sequence>
<evidence type="ECO:0000313" key="2">
    <source>
        <dbReference type="EMBL" id="QJW95383.1"/>
    </source>
</evidence>
<dbReference type="SMART" id="SM00028">
    <property type="entry name" value="TPR"/>
    <property type="match status" value="3"/>
</dbReference>
<protein>
    <submittedName>
        <fullName evidence="2">Uncharacterized protein</fullName>
    </submittedName>
</protein>
<dbReference type="InterPro" id="IPR019734">
    <property type="entry name" value="TPR_rpt"/>
</dbReference>
<keyword evidence="3" id="KW-1185">Reference proteome</keyword>
<feature type="chain" id="PRO_5026782613" evidence="1">
    <location>
        <begin position="20"/>
        <end position="200"/>
    </location>
</feature>